<protein>
    <recommendedName>
        <fullName evidence="4">RRM domain-containing protein</fullName>
    </recommendedName>
</protein>
<proteinExistence type="predicted"/>
<dbReference type="SMART" id="SM00360">
    <property type="entry name" value="RRM"/>
    <property type="match status" value="2"/>
</dbReference>
<evidence type="ECO:0000256" key="3">
    <source>
        <dbReference type="SAM" id="MobiDB-lite"/>
    </source>
</evidence>
<organism evidence="5">
    <name type="scientific">Kwoniella pini CBS 10737</name>
    <dbReference type="NCBI Taxonomy" id="1296096"/>
    <lineage>
        <taxon>Eukaryota</taxon>
        <taxon>Fungi</taxon>
        <taxon>Dikarya</taxon>
        <taxon>Basidiomycota</taxon>
        <taxon>Agaricomycotina</taxon>
        <taxon>Tremellomycetes</taxon>
        <taxon>Tremellales</taxon>
        <taxon>Cryptococcaceae</taxon>
        <taxon>Kwoniella</taxon>
    </lineage>
</organism>
<dbReference type="SUPFAM" id="SSF54928">
    <property type="entry name" value="RNA-binding domain, RBD"/>
    <property type="match status" value="2"/>
</dbReference>
<sequence length="372" mass="40543">MVEAVINPIVQATENVVAAASEFVSGKPSTTEEDDKKIADIPKEDDGHRVYIGNIAYTTTEEEVREFVAPVGGEIKSVQLPTKFGKRPAGYAFVTYTNDTDANKAVEQLKDKELGGRQVKLELARPAEKVLEIRKLKDEKRKERREAVNAQKAEKAAESAKAAGVPTNGDAKPAEGEEKPKKKKANKPKAKKSRRRIPGEGDEGEAEGDASADGEAPKPASKGRIDVNGAADGEVKEKKKRAPKPQKERQPRLELTGDDSKLMTPKNTIFVANLPFSVTDESLATIFTNLSIKVKSAKVVKGIRKPRAGAARTFKPFRASKGFGFVEIENESEQNEAVEKVDGTLIEDRKITAKIAKEMKPVEQEEVAEAEA</sequence>
<dbReference type="CDD" id="cd00590">
    <property type="entry name" value="RRM_SF"/>
    <property type="match status" value="1"/>
</dbReference>
<reference evidence="5" key="2">
    <citation type="submission" date="2016-07" db="EMBL/GenBank/DDBJ databases">
        <title>Evolution of pathogenesis and genome organization in the Tremellales.</title>
        <authorList>
            <person name="Cuomo C."/>
            <person name="Litvintseva A."/>
            <person name="Heitman J."/>
            <person name="Chen Y."/>
            <person name="Sun S."/>
            <person name="Springer D."/>
            <person name="Dromer F."/>
            <person name="Young S."/>
            <person name="Zeng Q."/>
            <person name="Chapman S."/>
            <person name="Gujja S."/>
            <person name="Saif S."/>
            <person name="Birren B."/>
        </authorList>
    </citation>
    <scope>NUCLEOTIDE SEQUENCE</scope>
    <source>
        <strain evidence="5">CBS 10737</strain>
    </source>
</reference>
<dbReference type="PROSITE" id="PS50102">
    <property type="entry name" value="RRM"/>
    <property type="match status" value="2"/>
</dbReference>
<dbReference type="OrthoDB" id="439808at2759"/>
<evidence type="ECO:0000256" key="2">
    <source>
        <dbReference type="PROSITE-ProRule" id="PRU00176"/>
    </source>
</evidence>
<dbReference type="Gene3D" id="3.30.70.330">
    <property type="match status" value="2"/>
</dbReference>
<dbReference type="InterPro" id="IPR012677">
    <property type="entry name" value="Nucleotide-bd_a/b_plait_sf"/>
</dbReference>
<evidence type="ECO:0000259" key="4">
    <source>
        <dbReference type="PROSITE" id="PS50102"/>
    </source>
</evidence>
<dbReference type="STRING" id="1296096.A0A1B9IB20"/>
<reference evidence="5" key="1">
    <citation type="submission" date="2013-07" db="EMBL/GenBank/DDBJ databases">
        <title>The Genome Sequence of Cryptococcus pinus CBS10737.</title>
        <authorList>
            <consortium name="The Broad Institute Genome Sequencing Platform"/>
            <person name="Cuomo C."/>
            <person name="Litvintseva A."/>
            <person name="Chen Y."/>
            <person name="Heitman J."/>
            <person name="Sun S."/>
            <person name="Springer D."/>
            <person name="Dromer F."/>
            <person name="Young S.K."/>
            <person name="Zeng Q."/>
            <person name="Gargeya S."/>
            <person name="Fitzgerald M."/>
            <person name="Abouelleil A."/>
            <person name="Alvarado L."/>
            <person name="Berlin A.M."/>
            <person name="Chapman S.B."/>
            <person name="Dewar J."/>
            <person name="Goldberg J."/>
            <person name="Griggs A."/>
            <person name="Gujja S."/>
            <person name="Hansen M."/>
            <person name="Howarth C."/>
            <person name="Imamovic A."/>
            <person name="Larimer J."/>
            <person name="McCowan C."/>
            <person name="Murphy C."/>
            <person name="Pearson M."/>
            <person name="Priest M."/>
            <person name="Roberts A."/>
            <person name="Saif S."/>
            <person name="Shea T."/>
            <person name="Sykes S."/>
            <person name="Wortman J."/>
            <person name="Nusbaum C."/>
            <person name="Birren B."/>
        </authorList>
    </citation>
    <scope>NUCLEOTIDE SEQUENCE [LARGE SCALE GENOMIC DNA]</scope>
    <source>
        <strain evidence="5">CBS 10737</strain>
    </source>
</reference>
<dbReference type="PANTHER" id="PTHR23003:SF3">
    <property type="entry name" value="FI21236P1-RELATED"/>
    <property type="match status" value="1"/>
</dbReference>
<dbReference type="PANTHER" id="PTHR23003">
    <property type="entry name" value="RNA RECOGNITION MOTIF RRM DOMAIN CONTAINING PROTEIN"/>
    <property type="match status" value="1"/>
</dbReference>
<dbReference type="Pfam" id="PF00076">
    <property type="entry name" value="RRM_1"/>
    <property type="match status" value="2"/>
</dbReference>
<dbReference type="InterPro" id="IPR035979">
    <property type="entry name" value="RBD_domain_sf"/>
</dbReference>
<keyword evidence="1 2" id="KW-0694">RNA-binding</keyword>
<evidence type="ECO:0000313" key="5">
    <source>
        <dbReference type="EMBL" id="OCF52587.1"/>
    </source>
</evidence>
<dbReference type="InterPro" id="IPR000504">
    <property type="entry name" value="RRM_dom"/>
</dbReference>
<evidence type="ECO:0000256" key="1">
    <source>
        <dbReference type="ARBA" id="ARBA00022884"/>
    </source>
</evidence>
<accession>A0A1B9IB20</accession>
<gene>
    <name evidence="5" type="ORF">I206_01880</name>
</gene>
<feature type="compositionally biased region" description="Basic and acidic residues" evidence="3">
    <location>
        <begin position="135"/>
        <end position="158"/>
    </location>
</feature>
<dbReference type="GO" id="GO:0003729">
    <property type="term" value="F:mRNA binding"/>
    <property type="evidence" value="ECO:0007669"/>
    <property type="project" value="TreeGrafter"/>
</dbReference>
<name>A0A1B9IB20_9TREE</name>
<feature type="compositionally biased region" description="Basic residues" evidence="3">
    <location>
        <begin position="181"/>
        <end position="196"/>
    </location>
</feature>
<dbReference type="EMBL" id="KI894008">
    <property type="protein sequence ID" value="OCF52587.1"/>
    <property type="molecule type" value="Genomic_DNA"/>
</dbReference>
<feature type="domain" description="RRM" evidence="4">
    <location>
        <begin position="267"/>
        <end position="358"/>
    </location>
</feature>
<feature type="domain" description="RRM" evidence="4">
    <location>
        <begin position="48"/>
        <end position="126"/>
    </location>
</feature>
<feature type="region of interest" description="Disordered" evidence="3">
    <location>
        <begin position="135"/>
        <end position="260"/>
    </location>
</feature>
<dbReference type="GO" id="GO:1990904">
    <property type="term" value="C:ribonucleoprotein complex"/>
    <property type="evidence" value="ECO:0007669"/>
    <property type="project" value="TreeGrafter"/>
</dbReference>
<dbReference type="GO" id="GO:0005737">
    <property type="term" value="C:cytoplasm"/>
    <property type="evidence" value="ECO:0007669"/>
    <property type="project" value="TreeGrafter"/>
</dbReference>
<dbReference type="AlphaFoldDB" id="A0A1B9IB20"/>
<dbReference type="InterPro" id="IPR050374">
    <property type="entry name" value="RRT5_SRSF_SR"/>
</dbReference>
<dbReference type="GO" id="GO:0005634">
    <property type="term" value="C:nucleus"/>
    <property type="evidence" value="ECO:0007669"/>
    <property type="project" value="TreeGrafter"/>
</dbReference>
<feature type="compositionally biased region" description="Acidic residues" evidence="3">
    <location>
        <begin position="200"/>
        <end position="212"/>
    </location>
</feature>